<gene>
    <name evidence="3" type="ORF">S01H1_58237</name>
</gene>
<keyword evidence="1" id="KW-1133">Transmembrane helix</keyword>
<dbReference type="PANTHER" id="PTHR42709:SF10">
    <property type="entry name" value="SNARE ASSOCIATED GOLGI PROTEIN"/>
    <property type="match status" value="1"/>
</dbReference>
<feature type="transmembrane region" description="Helical" evidence="1">
    <location>
        <begin position="50"/>
        <end position="70"/>
    </location>
</feature>
<dbReference type="GO" id="GO:0005886">
    <property type="term" value="C:plasma membrane"/>
    <property type="evidence" value="ECO:0007669"/>
    <property type="project" value="TreeGrafter"/>
</dbReference>
<keyword evidence="1" id="KW-0812">Transmembrane</keyword>
<accession>X0VIE8</accession>
<feature type="transmembrane region" description="Helical" evidence="1">
    <location>
        <begin position="129"/>
        <end position="151"/>
    </location>
</feature>
<dbReference type="PANTHER" id="PTHR42709">
    <property type="entry name" value="ALKALINE PHOSPHATASE LIKE PROTEIN"/>
    <property type="match status" value="1"/>
</dbReference>
<keyword evidence="1" id="KW-0472">Membrane</keyword>
<proteinExistence type="predicted"/>
<sequence>MDVWGWMNGMVQNYGFLGAFLISIFGNFTIFFPVPYVITIYAFGATLNPLVLGVVCGLGATIGEFSAYLIGMGGRKVIEERYGDRLENAKLLIQKYGMLVIFLFALLPLPDDLILIPLGMLKYDLRKALLAAFFGKVGMCTAVAFAGRFTLTFVKDFFESSGWLGGVASVACLVVIVVMLLKIDWAKFVDVSPVDLESD</sequence>
<feature type="transmembrane region" description="Helical" evidence="1">
    <location>
        <begin position="163"/>
        <end position="183"/>
    </location>
</feature>
<evidence type="ECO:0000313" key="3">
    <source>
        <dbReference type="EMBL" id="GAG18025.1"/>
    </source>
</evidence>
<evidence type="ECO:0000259" key="2">
    <source>
        <dbReference type="Pfam" id="PF09335"/>
    </source>
</evidence>
<dbReference type="InterPro" id="IPR032816">
    <property type="entry name" value="VTT_dom"/>
</dbReference>
<feature type="transmembrane region" description="Helical" evidence="1">
    <location>
        <begin position="14"/>
        <end position="38"/>
    </location>
</feature>
<evidence type="ECO:0000256" key="1">
    <source>
        <dbReference type="SAM" id="Phobius"/>
    </source>
</evidence>
<reference evidence="3" key="1">
    <citation type="journal article" date="2014" name="Front. Microbiol.">
        <title>High frequency of phylogenetically diverse reductive dehalogenase-homologous genes in deep subseafloor sedimentary metagenomes.</title>
        <authorList>
            <person name="Kawai M."/>
            <person name="Futagami T."/>
            <person name="Toyoda A."/>
            <person name="Takaki Y."/>
            <person name="Nishi S."/>
            <person name="Hori S."/>
            <person name="Arai W."/>
            <person name="Tsubouchi T."/>
            <person name="Morono Y."/>
            <person name="Uchiyama I."/>
            <person name="Ito T."/>
            <person name="Fujiyama A."/>
            <person name="Inagaki F."/>
            <person name="Takami H."/>
        </authorList>
    </citation>
    <scope>NUCLEOTIDE SEQUENCE</scope>
    <source>
        <strain evidence="3">Expedition CK06-06</strain>
    </source>
</reference>
<organism evidence="3">
    <name type="scientific">marine sediment metagenome</name>
    <dbReference type="NCBI Taxonomy" id="412755"/>
    <lineage>
        <taxon>unclassified sequences</taxon>
        <taxon>metagenomes</taxon>
        <taxon>ecological metagenomes</taxon>
    </lineage>
</organism>
<protein>
    <recommendedName>
        <fullName evidence="2">VTT domain-containing protein</fullName>
    </recommendedName>
</protein>
<dbReference type="AlphaFoldDB" id="X0VIE8"/>
<dbReference type="EMBL" id="BARS01038035">
    <property type="protein sequence ID" value="GAG18025.1"/>
    <property type="molecule type" value="Genomic_DNA"/>
</dbReference>
<dbReference type="InterPro" id="IPR051311">
    <property type="entry name" value="DedA_domain"/>
</dbReference>
<comment type="caution">
    <text evidence="3">The sequence shown here is derived from an EMBL/GenBank/DDBJ whole genome shotgun (WGS) entry which is preliminary data.</text>
</comment>
<feature type="domain" description="VTT" evidence="2">
    <location>
        <begin position="34"/>
        <end position="148"/>
    </location>
</feature>
<dbReference type="Pfam" id="PF09335">
    <property type="entry name" value="VTT_dom"/>
    <property type="match status" value="1"/>
</dbReference>
<name>X0VIE8_9ZZZZ</name>